<comment type="similarity">
    <text evidence="3">Belongs to the class I fructose-bisphosphate aldolase family.</text>
</comment>
<dbReference type="Proteomes" id="UP000199339">
    <property type="component" value="Unassembled WGS sequence"/>
</dbReference>
<evidence type="ECO:0000256" key="5">
    <source>
        <dbReference type="ARBA" id="ARBA00023152"/>
    </source>
</evidence>
<keyword evidence="10" id="KW-1185">Reference proteome</keyword>
<comment type="pathway">
    <text evidence="2">Carbohydrate degradation; glycolysis; D-glyceraldehyde 3-phosphate and glycerone phosphate from D-glucose: step 4/4.</text>
</comment>
<dbReference type="EMBL" id="FOUR01000004">
    <property type="protein sequence ID" value="SFN07692.1"/>
    <property type="molecule type" value="Genomic_DNA"/>
</dbReference>
<dbReference type="Pfam" id="PF00274">
    <property type="entry name" value="Glycolytic"/>
    <property type="match status" value="1"/>
</dbReference>
<dbReference type="NCBIfam" id="NF033379">
    <property type="entry name" value="FrucBisAld_I"/>
    <property type="match status" value="1"/>
</dbReference>
<evidence type="ECO:0000256" key="6">
    <source>
        <dbReference type="ARBA" id="ARBA00023239"/>
    </source>
</evidence>
<dbReference type="InterPro" id="IPR013785">
    <property type="entry name" value="Aldolase_TIM"/>
</dbReference>
<protein>
    <recommendedName>
        <fullName evidence="8">Probable fructose-bisphosphate aldolase class 1</fullName>
        <ecNumber evidence="4">4.1.2.13</ecNumber>
    </recommendedName>
    <alternativeName>
        <fullName evidence="7">Fructose-bisphosphate aldolase class I</fullName>
    </alternativeName>
</protein>
<dbReference type="GO" id="GO:0004332">
    <property type="term" value="F:fructose-bisphosphate aldolase activity"/>
    <property type="evidence" value="ECO:0007669"/>
    <property type="project" value="UniProtKB-EC"/>
</dbReference>
<accession>A0A1I4W2I7</accession>
<sequence>MSIQEELTATIADLVQPGKGILAADESTPTIAKRFKAVGVESTEGKRREYRSIIFSTPDLGKYISGVILYEETLEQLSLEDVAMPKLLASQGIVPGIKVDKGKGPLVNAPGDEITYGLDGLESRLEEYKKLGARFAKWRDVFHISDTLPSRQAVKANAEVLARYAAVCQSMGIVPIVEPEVLIDGHHSIERAGEVSEAVLREVFKALYRHHVDLETIVLKPSMVTPGKESPSASPEQVAEHTLMIFRRAVPAAVPGIFFLSGGQTPAEATVNLNAINSMGYHPWELSFSYGRALQEPAQQAWAGDLANADKAQAALHKRARLNGLARSGDYSPEMENED</sequence>
<evidence type="ECO:0000313" key="9">
    <source>
        <dbReference type="EMBL" id="SFN07692.1"/>
    </source>
</evidence>
<dbReference type="AlphaFoldDB" id="A0A1I4W2I7"/>
<gene>
    <name evidence="9" type="ORF">SAMN04487961_2056</name>
</gene>
<evidence type="ECO:0000256" key="2">
    <source>
        <dbReference type="ARBA" id="ARBA00004714"/>
    </source>
</evidence>
<dbReference type="EC" id="4.1.2.13" evidence="4"/>
<reference evidence="10" key="1">
    <citation type="submission" date="2016-10" db="EMBL/GenBank/DDBJ databases">
        <authorList>
            <person name="Varghese N."/>
            <person name="Submissions S."/>
        </authorList>
    </citation>
    <scope>NUCLEOTIDE SEQUENCE [LARGE SCALE GENOMIC DNA]</scope>
    <source>
        <strain evidence="10">CGMCC 1.6775</strain>
    </source>
</reference>
<evidence type="ECO:0000256" key="1">
    <source>
        <dbReference type="ARBA" id="ARBA00000441"/>
    </source>
</evidence>
<evidence type="ECO:0000256" key="7">
    <source>
        <dbReference type="ARBA" id="ARBA00029799"/>
    </source>
</evidence>
<evidence type="ECO:0000313" key="10">
    <source>
        <dbReference type="Proteomes" id="UP000199339"/>
    </source>
</evidence>
<organism evidence="9 10">
    <name type="scientific">Marinobacter pelagius</name>
    <dbReference type="NCBI Taxonomy" id="379482"/>
    <lineage>
        <taxon>Bacteria</taxon>
        <taxon>Pseudomonadati</taxon>
        <taxon>Pseudomonadota</taxon>
        <taxon>Gammaproteobacteria</taxon>
        <taxon>Pseudomonadales</taxon>
        <taxon>Marinobacteraceae</taxon>
        <taxon>Marinobacter</taxon>
    </lineage>
</organism>
<dbReference type="UniPathway" id="UPA00109">
    <property type="reaction ID" value="UER00183"/>
</dbReference>
<evidence type="ECO:0000256" key="8">
    <source>
        <dbReference type="ARBA" id="ARBA00072515"/>
    </source>
</evidence>
<dbReference type="Gene3D" id="3.20.20.70">
    <property type="entry name" value="Aldolase class I"/>
    <property type="match status" value="1"/>
</dbReference>
<dbReference type="RefSeq" id="WP_092002689.1">
    <property type="nucleotide sequence ID" value="NZ_FOUR01000004.1"/>
</dbReference>
<name>A0A1I4W2I7_9GAMM</name>
<dbReference type="PANTHER" id="PTHR11627">
    <property type="entry name" value="FRUCTOSE-BISPHOSPHATE ALDOLASE"/>
    <property type="match status" value="1"/>
</dbReference>
<dbReference type="SUPFAM" id="SSF51569">
    <property type="entry name" value="Aldolase"/>
    <property type="match status" value="1"/>
</dbReference>
<keyword evidence="6" id="KW-0456">Lyase</keyword>
<dbReference type="FunFam" id="3.20.20.70:FF:000140">
    <property type="entry name" value="Fructose-bisphosphate aldolase"/>
    <property type="match status" value="1"/>
</dbReference>
<dbReference type="OrthoDB" id="9793595at2"/>
<comment type="catalytic activity">
    <reaction evidence="1">
        <text>beta-D-fructose 1,6-bisphosphate = D-glyceraldehyde 3-phosphate + dihydroxyacetone phosphate</text>
        <dbReference type="Rhea" id="RHEA:14729"/>
        <dbReference type="ChEBI" id="CHEBI:32966"/>
        <dbReference type="ChEBI" id="CHEBI:57642"/>
        <dbReference type="ChEBI" id="CHEBI:59776"/>
        <dbReference type="EC" id="4.1.2.13"/>
    </reaction>
</comment>
<dbReference type="InterPro" id="IPR000741">
    <property type="entry name" value="FBA_I"/>
</dbReference>
<keyword evidence="5" id="KW-0324">Glycolysis</keyword>
<proteinExistence type="inferred from homology"/>
<dbReference type="GO" id="GO:0006096">
    <property type="term" value="P:glycolytic process"/>
    <property type="evidence" value="ECO:0007669"/>
    <property type="project" value="UniProtKB-UniPathway"/>
</dbReference>
<evidence type="ECO:0000256" key="4">
    <source>
        <dbReference type="ARBA" id="ARBA00013068"/>
    </source>
</evidence>
<evidence type="ECO:0000256" key="3">
    <source>
        <dbReference type="ARBA" id="ARBA00010387"/>
    </source>
</evidence>